<organism evidence="3 4">
    <name type="scientific">Deinococcus arenicola</name>
    <dbReference type="NCBI Taxonomy" id="2994950"/>
    <lineage>
        <taxon>Bacteria</taxon>
        <taxon>Thermotogati</taxon>
        <taxon>Deinococcota</taxon>
        <taxon>Deinococci</taxon>
        <taxon>Deinococcales</taxon>
        <taxon>Deinococcaceae</taxon>
        <taxon>Deinococcus</taxon>
    </lineage>
</organism>
<feature type="transmembrane region" description="Helical" evidence="1">
    <location>
        <begin position="216"/>
        <end position="238"/>
    </location>
</feature>
<feature type="transmembrane region" description="Helical" evidence="1">
    <location>
        <begin position="151"/>
        <end position="172"/>
    </location>
</feature>
<feature type="transmembrane region" description="Helical" evidence="1">
    <location>
        <begin position="184"/>
        <end position="201"/>
    </location>
</feature>
<feature type="domain" description="EamA" evidence="2">
    <location>
        <begin position="3"/>
        <end position="134"/>
    </location>
</feature>
<dbReference type="Pfam" id="PF00892">
    <property type="entry name" value="EamA"/>
    <property type="match status" value="2"/>
</dbReference>
<dbReference type="Proteomes" id="UP001276150">
    <property type="component" value="Unassembled WGS sequence"/>
</dbReference>
<feature type="transmembrane region" description="Helical" evidence="1">
    <location>
        <begin position="63"/>
        <end position="82"/>
    </location>
</feature>
<dbReference type="PANTHER" id="PTHR22911">
    <property type="entry name" value="ACYL-MALONYL CONDENSING ENZYME-RELATED"/>
    <property type="match status" value="1"/>
</dbReference>
<sequence length="290" mass="29819">MGGVTLGLLAALAWGFADYLAQPASRRMGAMRASFAAQGFGAAALLVFLLLTGTSLFPTDAVAWAWAVGASTLMTAGGLAFYQSLGLGQLAVVAPIMGSYGAVTTALAWLSGERISLLTGLGLLGVLVAVILVSLPQKAEGFQSTPAQIQGAWWAIFAAVTLGAGFFVIGYGLTPRVGGVQATWILRLCTLTLTFLVLSVWRQRQRNTPTLAGPGALKYAGLSGLLSTGAILFTALGLGRGEDSVVTVLGSMSIVLTTLLALFLNRERLGGVQWAGVALACLSTALVGIR</sequence>
<feature type="transmembrane region" description="Helical" evidence="1">
    <location>
        <begin position="117"/>
        <end position="136"/>
    </location>
</feature>
<comment type="caution">
    <text evidence="3">The sequence shown here is derived from an EMBL/GenBank/DDBJ whole genome shotgun (WGS) entry which is preliminary data.</text>
</comment>
<dbReference type="RefSeq" id="WP_317640262.1">
    <property type="nucleotide sequence ID" value="NZ_JAPMIV010000016.1"/>
</dbReference>
<keyword evidence="1" id="KW-1133">Transmembrane helix</keyword>
<feature type="transmembrane region" description="Helical" evidence="1">
    <location>
        <begin position="88"/>
        <end position="110"/>
    </location>
</feature>
<dbReference type="PANTHER" id="PTHR22911:SF137">
    <property type="entry name" value="SOLUTE CARRIER FAMILY 35 MEMBER G2-RELATED"/>
    <property type="match status" value="1"/>
</dbReference>
<feature type="transmembrane region" description="Helical" evidence="1">
    <location>
        <begin position="271"/>
        <end position="289"/>
    </location>
</feature>
<evidence type="ECO:0000313" key="4">
    <source>
        <dbReference type="Proteomes" id="UP001276150"/>
    </source>
</evidence>
<dbReference type="InterPro" id="IPR000620">
    <property type="entry name" value="EamA_dom"/>
</dbReference>
<protein>
    <submittedName>
        <fullName evidence="3">DMT family transporter</fullName>
    </submittedName>
</protein>
<evidence type="ECO:0000313" key="3">
    <source>
        <dbReference type="EMBL" id="MDV6374934.1"/>
    </source>
</evidence>
<reference evidence="3 4" key="1">
    <citation type="submission" date="2022-11" db="EMBL/GenBank/DDBJ databases">
        <title>Deinococcus ZS9-10, Low Temperature and Draught-tolerating, UV-resistant Bacteria from Continental Antarctica.</title>
        <authorList>
            <person name="Cheng L."/>
        </authorList>
    </citation>
    <scope>NUCLEOTIDE SEQUENCE [LARGE SCALE GENOMIC DNA]</scope>
    <source>
        <strain evidence="3 4">ZS9-10</strain>
    </source>
</reference>
<dbReference type="SUPFAM" id="SSF103481">
    <property type="entry name" value="Multidrug resistance efflux transporter EmrE"/>
    <property type="match status" value="2"/>
</dbReference>
<accession>A0ABU4DR79</accession>
<evidence type="ECO:0000259" key="2">
    <source>
        <dbReference type="Pfam" id="PF00892"/>
    </source>
</evidence>
<dbReference type="EMBL" id="JAPMIV010000016">
    <property type="protein sequence ID" value="MDV6374934.1"/>
    <property type="molecule type" value="Genomic_DNA"/>
</dbReference>
<name>A0ABU4DR79_9DEIO</name>
<feature type="transmembrane region" description="Helical" evidence="1">
    <location>
        <begin position="245"/>
        <end position="265"/>
    </location>
</feature>
<feature type="domain" description="EamA" evidence="2">
    <location>
        <begin position="151"/>
        <end position="287"/>
    </location>
</feature>
<keyword evidence="4" id="KW-1185">Reference proteome</keyword>
<dbReference type="InterPro" id="IPR037185">
    <property type="entry name" value="EmrE-like"/>
</dbReference>
<proteinExistence type="predicted"/>
<keyword evidence="1" id="KW-0472">Membrane</keyword>
<gene>
    <name evidence="3" type="ORF">ORD21_10090</name>
</gene>
<feature type="transmembrane region" description="Helical" evidence="1">
    <location>
        <begin position="33"/>
        <end position="51"/>
    </location>
</feature>
<keyword evidence="1" id="KW-0812">Transmembrane</keyword>
<evidence type="ECO:0000256" key="1">
    <source>
        <dbReference type="SAM" id="Phobius"/>
    </source>
</evidence>